<comment type="caution">
    <text evidence="12">The sequence shown here is derived from an EMBL/GenBank/DDBJ whole genome shotgun (WGS) entry which is preliminary data.</text>
</comment>
<keyword evidence="4" id="KW-0488">Methylation</keyword>
<dbReference type="GO" id="GO:0005886">
    <property type="term" value="C:plasma membrane"/>
    <property type="evidence" value="ECO:0007669"/>
    <property type="project" value="UniProtKB-SubCell"/>
</dbReference>
<keyword evidence="6" id="KW-0812">Transmembrane</keyword>
<dbReference type="AlphaFoldDB" id="A0AAP5E9N9"/>
<evidence type="ECO:0000313" key="12">
    <source>
        <dbReference type="EMBL" id="MDQ1109099.1"/>
    </source>
</evidence>
<dbReference type="Pfam" id="PF07963">
    <property type="entry name" value="N_methyl"/>
    <property type="match status" value="1"/>
</dbReference>
<evidence type="ECO:0000256" key="5">
    <source>
        <dbReference type="ARBA" id="ARBA00022519"/>
    </source>
</evidence>
<evidence type="ECO:0000256" key="9">
    <source>
        <dbReference type="ARBA" id="ARBA00025772"/>
    </source>
</evidence>
<sequence>MHRPRPFPRPRGFTLLELTVTLLILAVLCALALPSLSASVSRMRADMLRMQLVSVFNTARSTAITRAAPVAVCPSEDGMHCGDDWSRGWLIHLDRGSESGTSPPSPTDVLQYRPGYRDASVVARSSQNRPRLRLQPDGRSGGSPLTVAICAGGQLHGEVVVNNVGRTRAARRPGTVDCPH</sequence>
<proteinExistence type="inferred from homology"/>
<dbReference type="GO" id="GO:0015628">
    <property type="term" value="P:protein secretion by the type II secretion system"/>
    <property type="evidence" value="ECO:0007669"/>
    <property type="project" value="InterPro"/>
</dbReference>
<organism evidence="12 13">
    <name type="scientific">Stenotrophomonas rhizophila</name>
    <dbReference type="NCBI Taxonomy" id="216778"/>
    <lineage>
        <taxon>Bacteria</taxon>
        <taxon>Pseudomonadati</taxon>
        <taxon>Pseudomonadota</taxon>
        <taxon>Gammaproteobacteria</taxon>
        <taxon>Lysobacterales</taxon>
        <taxon>Lysobacteraceae</taxon>
        <taxon>Stenotrophomonas</taxon>
    </lineage>
</organism>
<evidence type="ECO:0000256" key="4">
    <source>
        <dbReference type="ARBA" id="ARBA00022481"/>
    </source>
</evidence>
<protein>
    <recommendedName>
        <fullName evidence="2">Type II secretion system protein H</fullName>
    </recommendedName>
    <alternativeName>
        <fullName evidence="10">General secretion pathway protein H</fullName>
    </alternativeName>
</protein>
<dbReference type="GO" id="GO:0015627">
    <property type="term" value="C:type II protein secretion system complex"/>
    <property type="evidence" value="ECO:0007669"/>
    <property type="project" value="InterPro"/>
</dbReference>
<keyword evidence="7" id="KW-1133">Transmembrane helix</keyword>
<dbReference type="EMBL" id="JAUTAS010000001">
    <property type="protein sequence ID" value="MDQ1109099.1"/>
    <property type="molecule type" value="Genomic_DNA"/>
</dbReference>
<keyword evidence="3" id="KW-1003">Cell membrane</keyword>
<dbReference type="Proteomes" id="UP001226084">
    <property type="component" value="Unassembled WGS sequence"/>
</dbReference>
<evidence type="ECO:0000256" key="6">
    <source>
        <dbReference type="ARBA" id="ARBA00022692"/>
    </source>
</evidence>
<name>A0AAP5E9N9_9GAMM</name>
<dbReference type="InterPro" id="IPR045584">
    <property type="entry name" value="Pilin-like"/>
</dbReference>
<evidence type="ECO:0000259" key="11">
    <source>
        <dbReference type="Pfam" id="PF12019"/>
    </source>
</evidence>
<evidence type="ECO:0000256" key="10">
    <source>
        <dbReference type="ARBA" id="ARBA00030775"/>
    </source>
</evidence>
<dbReference type="InterPro" id="IPR012902">
    <property type="entry name" value="N_methyl_site"/>
</dbReference>
<evidence type="ECO:0000256" key="3">
    <source>
        <dbReference type="ARBA" id="ARBA00022475"/>
    </source>
</evidence>
<evidence type="ECO:0000256" key="2">
    <source>
        <dbReference type="ARBA" id="ARBA00021549"/>
    </source>
</evidence>
<dbReference type="Gene3D" id="3.55.40.10">
    <property type="entry name" value="minor pseudopilin epsh domain"/>
    <property type="match status" value="1"/>
</dbReference>
<reference evidence="12" key="1">
    <citation type="submission" date="2023-07" db="EMBL/GenBank/DDBJ databases">
        <title>Functional and genomic diversity of the sorghum phyllosphere microbiome.</title>
        <authorList>
            <person name="Shade A."/>
        </authorList>
    </citation>
    <scope>NUCLEOTIDE SEQUENCE</scope>
    <source>
        <strain evidence="12">SORGH_AS_0457</strain>
    </source>
</reference>
<evidence type="ECO:0000256" key="7">
    <source>
        <dbReference type="ARBA" id="ARBA00022989"/>
    </source>
</evidence>
<comment type="subcellular location">
    <subcellularLocation>
        <location evidence="1">Cell inner membrane</location>
        <topology evidence="1">Single-pass membrane protein</topology>
    </subcellularLocation>
</comment>
<dbReference type="InterPro" id="IPR022346">
    <property type="entry name" value="T2SS_GspH"/>
</dbReference>
<keyword evidence="5" id="KW-0997">Cell inner membrane</keyword>
<accession>A0AAP5E9N9</accession>
<dbReference type="NCBIfam" id="TIGR02532">
    <property type="entry name" value="IV_pilin_GFxxxE"/>
    <property type="match status" value="1"/>
</dbReference>
<evidence type="ECO:0000256" key="8">
    <source>
        <dbReference type="ARBA" id="ARBA00023136"/>
    </source>
</evidence>
<gene>
    <name evidence="12" type="ORF">QE424_002258</name>
</gene>
<dbReference type="RefSeq" id="WP_307107170.1">
    <property type="nucleotide sequence ID" value="NZ_CP183298.1"/>
</dbReference>
<keyword evidence="8" id="KW-0472">Membrane</keyword>
<dbReference type="Pfam" id="PF12019">
    <property type="entry name" value="GspH"/>
    <property type="match status" value="1"/>
</dbReference>
<comment type="similarity">
    <text evidence="9">Belongs to the GSP H family.</text>
</comment>
<evidence type="ECO:0000256" key="1">
    <source>
        <dbReference type="ARBA" id="ARBA00004377"/>
    </source>
</evidence>
<dbReference type="SUPFAM" id="SSF54523">
    <property type="entry name" value="Pili subunits"/>
    <property type="match status" value="1"/>
</dbReference>
<evidence type="ECO:0000313" key="13">
    <source>
        <dbReference type="Proteomes" id="UP001226084"/>
    </source>
</evidence>
<feature type="domain" description="General secretion pathway GspH" evidence="11">
    <location>
        <begin position="51"/>
        <end position="165"/>
    </location>
</feature>